<keyword evidence="1" id="KW-0732">Signal</keyword>
<organism evidence="2 3">
    <name type="scientific">Hydrogenophaga electricum</name>
    <dbReference type="NCBI Taxonomy" id="1230953"/>
    <lineage>
        <taxon>Bacteria</taxon>
        <taxon>Pseudomonadati</taxon>
        <taxon>Pseudomonadota</taxon>
        <taxon>Betaproteobacteria</taxon>
        <taxon>Burkholderiales</taxon>
        <taxon>Comamonadaceae</taxon>
        <taxon>Hydrogenophaga</taxon>
    </lineage>
</organism>
<accession>A0ABQ6CF62</accession>
<evidence type="ECO:0000313" key="2">
    <source>
        <dbReference type="EMBL" id="GLS16926.1"/>
    </source>
</evidence>
<feature type="signal peptide" evidence="1">
    <location>
        <begin position="1"/>
        <end position="24"/>
    </location>
</feature>
<dbReference type="RefSeq" id="WP_234263049.1">
    <property type="nucleotide sequence ID" value="NZ_BSPB01000104.1"/>
</dbReference>
<name>A0ABQ6CF62_9BURK</name>
<protein>
    <submittedName>
        <fullName evidence="2">Uncharacterized protein</fullName>
    </submittedName>
</protein>
<dbReference type="EMBL" id="BSPB01000104">
    <property type="protein sequence ID" value="GLS16926.1"/>
    <property type="molecule type" value="Genomic_DNA"/>
</dbReference>
<evidence type="ECO:0000313" key="3">
    <source>
        <dbReference type="Proteomes" id="UP001156903"/>
    </source>
</evidence>
<feature type="chain" id="PRO_5046187495" evidence="1">
    <location>
        <begin position="25"/>
        <end position="128"/>
    </location>
</feature>
<comment type="caution">
    <text evidence="2">The sequence shown here is derived from an EMBL/GenBank/DDBJ whole genome shotgun (WGS) entry which is preliminary data.</text>
</comment>
<evidence type="ECO:0000256" key="1">
    <source>
        <dbReference type="SAM" id="SignalP"/>
    </source>
</evidence>
<gene>
    <name evidence="2" type="ORF">GCM10007935_43730</name>
</gene>
<proteinExistence type="predicted"/>
<sequence>MRLRPHLPLLPWLCLPALAWPQTAAPPAFPPEAQALAPEALRERLVGKSFAYQNLNGSEVRLQFKTDYVYVDTPQVSDSGRWRTEGSALCVEWNRLRGSSGCSEMRAAGPQLYLMRLTTNDVVSLRER</sequence>
<dbReference type="Proteomes" id="UP001156903">
    <property type="component" value="Unassembled WGS sequence"/>
</dbReference>
<keyword evidence="3" id="KW-1185">Reference proteome</keyword>
<reference evidence="3" key="1">
    <citation type="journal article" date="2019" name="Int. J. Syst. Evol. Microbiol.">
        <title>The Global Catalogue of Microorganisms (GCM) 10K type strain sequencing project: providing services to taxonomists for standard genome sequencing and annotation.</title>
        <authorList>
            <consortium name="The Broad Institute Genomics Platform"/>
            <consortium name="The Broad Institute Genome Sequencing Center for Infectious Disease"/>
            <person name="Wu L."/>
            <person name="Ma J."/>
        </authorList>
    </citation>
    <scope>NUCLEOTIDE SEQUENCE [LARGE SCALE GENOMIC DNA]</scope>
    <source>
        <strain evidence="3">NBRC 109341</strain>
    </source>
</reference>